<dbReference type="Pfam" id="PF16197">
    <property type="entry name" value="KAsynt_C_assoc"/>
    <property type="match status" value="1"/>
</dbReference>
<dbReference type="InterPro" id="IPR014031">
    <property type="entry name" value="Ketoacyl_synth_C"/>
</dbReference>
<dbReference type="InterPro" id="IPR032821">
    <property type="entry name" value="PKS_assoc"/>
</dbReference>
<dbReference type="Gene3D" id="3.30.70.3290">
    <property type="match status" value="1"/>
</dbReference>
<dbReference type="SUPFAM" id="SSF53901">
    <property type="entry name" value="Thiolase-like"/>
    <property type="match status" value="1"/>
</dbReference>
<evidence type="ECO:0000313" key="5">
    <source>
        <dbReference type="EMBL" id="ACJ67072.1"/>
    </source>
</evidence>
<dbReference type="PANTHER" id="PTHR43775">
    <property type="entry name" value="FATTY ACID SYNTHASE"/>
    <property type="match status" value="1"/>
</dbReference>
<dbReference type="InterPro" id="IPR050091">
    <property type="entry name" value="PKS_NRPS_Biosynth_Enz"/>
</dbReference>
<feature type="domain" description="Ketosynthase family 3 (KS3)" evidence="4">
    <location>
        <begin position="1"/>
        <end position="127"/>
    </location>
</feature>
<dbReference type="SMART" id="SM00825">
    <property type="entry name" value="PKS_KS"/>
    <property type="match status" value="1"/>
</dbReference>
<dbReference type="Gene3D" id="3.40.366.10">
    <property type="entry name" value="Malonyl-Coenzyme A Acyl Carrier Protein, domain 2"/>
    <property type="match status" value="1"/>
</dbReference>
<evidence type="ECO:0000256" key="1">
    <source>
        <dbReference type="ARBA" id="ARBA00022450"/>
    </source>
</evidence>
<feature type="non-terminal residue" evidence="5">
    <location>
        <position position="1"/>
    </location>
</feature>
<keyword evidence="3" id="KW-0808">Transferase</keyword>
<evidence type="ECO:0000259" key="4">
    <source>
        <dbReference type="PROSITE" id="PS52004"/>
    </source>
</evidence>
<keyword evidence="1" id="KW-0596">Phosphopantetheine</keyword>
<protein>
    <submittedName>
        <fullName evidence="5">Polyketide synthase</fullName>
    </submittedName>
</protein>
<dbReference type="GO" id="GO:0044550">
    <property type="term" value="P:secondary metabolite biosynthetic process"/>
    <property type="evidence" value="ECO:0007669"/>
    <property type="project" value="TreeGrafter"/>
</dbReference>
<proteinExistence type="predicted"/>
<dbReference type="AlphaFoldDB" id="B7TIR8"/>
<keyword evidence="2" id="KW-0597">Phosphoprotein</keyword>
<organism evidence="5">
    <name type="scientific">Corollospora besarispora</name>
    <dbReference type="NCBI Taxonomy" id="372558"/>
    <lineage>
        <taxon>Eukaryota</taxon>
        <taxon>Fungi</taxon>
        <taxon>Dikarya</taxon>
        <taxon>Ascomycota</taxon>
        <taxon>Pezizomycotina</taxon>
        <taxon>Sordariomycetes</taxon>
        <taxon>Hypocreomycetidae</taxon>
        <taxon>Microascales</taxon>
        <taxon>Halosphaeriaceae</taxon>
        <taxon>Corollospora</taxon>
    </lineage>
</organism>
<dbReference type="Gene3D" id="3.40.47.10">
    <property type="match status" value="1"/>
</dbReference>
<reference evidence="5" key="1">
    <citation type="journal article" date="2009" name="Appl. Environ. Microbiol.">
        <title>Insect-specific polyketide synthases (PKSs), potential PKS-nonribosomal peptide synthetase hybrids, and novel PKS clades in tropical fungi.</title>
        <authorList>
            <person name="Amnuaykanjanasin A."/>
            <person name="Phonghanpot S."/>
            <person name="Sengpanich N."/>
            <person name="Cheevadhanarak S."/>
            <person name="Tanticharoen M."/>
        </authorList>
    </citation>
    <scope>NUCLEOTIDE SEQUENCE</scope>
    <source>
        <strain evidence="5">F1R2A2</strain>
    </source>
</reference>
<evidence type="ECO:0000256" key="3">
    <source>
        <dbReference type="ARBA" id="ARBA00022679"/>
    </source>
</evidence>
<dbReference type="PANTHER" id="PTHR43775:SF20">
    <property type="entry name" value="HYBRID PKS-NRPS SYNTHETASE APDA"/>
    <property type="match status" value="1"/>
</dbReference>
<dbReference type="InterPro" id="IPR001227">
    <property type="entry name" value="Ac_transferase_dom_sf"/>
</dbReference>
<dbReference type="InterPro" id="IPR020841">
    <property type="entry name" value="PKS_Beta-ketoAc_synthase_dom"/>
</dbReference>
<name>B7TIR8_9PEZI</name>
<dbReference type="InterPro" id="IPR016039">
    <property type="entry name" value="Thiolase-like"/>
</dbReference>
<evidence type="ECO:0000256" key="2">
    <source>
        <dbReference type="ARBA" id="ARBA00022553"/>
    </source>
</evidence>
<dbReference type="PROSITE" id="PS52004">
    <property type="entry name" value="KS3_2"/>
    <property type="match status" value="1"/>
</dbReference>
<dbReference type="Pfam" id="PF02801">
    <property type="entry name" value="Ketoacyl-synt_C"/>
    <property type="match status" value="1"/>
</dbReference>
<dbReference type="GO" id="GO:0006633">
    <property type="term" value="P:fatty acid biosynthetic process"/>
    <property type="evidence" value="ECO:0007669"/>
    <property type="project" value="TreeGrafter"/>
</dbReference>
<dbReference type="GO" id="GO:0004312">
    <property type="term" value="F:fatty acid synthase activity"/>
    <property type="evidence" value="ECO:0007669"/>
    <property type="project" value="TreeGrafter"/>
</dbReference>
<dbReference type="EMBL" id="FJ227547">
    <property type="protein sequence ID" value="ACJ67072.1"/>
    <property type="molecule type" value="Genomic_DNA"/>
</dbReference>
<sequence length="247" mass="26108">EGHGTGTAAGDPKVTEAISKAFFNPGEQIADNVDPLYVGSIKTVVGHTEGTAGIAGPLKASLALQHGILPPNLLFETLNPAIEPFYRNLELVTKAKPWPKLAAGIPCRASVNSFGFGGTNSHIIIENYVPPTESTNTTSLSRLLTPINFSAASEFSLRGILSDYAEYLEANPDVDIFSLSHTLHARRSEHAVRTSISAKSVADLKSKLGALLKEPSSGMPAPVGTRAKATKTPIRVHGVFTGQGAQW</sequence>
<feature type="non-terminal residue" evidence="5">
    <location>
        <position position="247"/>
    </location>
</feature>
<accession>B7TIR8</accession>